<keyword evidence="2" id="KW-0732">Signal</keyword>
<gene>
    <name evidence="3" type="ORF">J4557_02545</name>
</gene>
<evidence type="ECO:0000313" key="4">
    <source>
        <dbReference type="Proteomes" id="UP000666915"/>
    </source>
</evidence>
<keyword evidence="4" id="KW-1185">Reference proteome</keyword>
<comment type="caution">
    <text evidence="3">The sequence shown here is derived from an EMBL/GenBank/DDBJ whole genome shotgun (WGS) entry which is preliminary data.</text>
</comment>
<dbReference type="RefSeq" id="WP_208264691.1">
    <property type="nucleotide sequence ID" value="NZ_BAAAGM010000032.1"/>
</dbReference>
<proteinExistence type="predicted"/>
<evidence type="ECO:0000256" key="2">
    <source>
        <dbReference type="SAM" id="SignalP"/>
    </source>
</evidence>
<protein>
    <submittedName>
        <fullName evidence="3">Translation initiation factor IF-2</fullName>
    </submittedName>
</protein>
<feature type="region of interest" description="Disordered" evidence="1">
    <location>
        <begin position="221"/>
        <end position="252"/>
    </location>
</feature>
<dbReference type="EMBL" id="JAGEOK010000002">
    <property type="protein sequence ID" value="MBO2436389.1"/>
    <property type="molecule type" value="Genomic_DNA"/>
</dbReference>
<feature type="compositionally biased region" description="Polar residues" evidence="1">
    <location>
        <begin position="221"/>
        <end position="231"/>
    </location>
</feature>
<dbReference type="Proteomes" id="UP000666915">
    <property type="component" value="Unassembled WGS sequence"/>
</dbReference>
<organism evidence="3 4">
    <name type="scientific">Actinomadura nitritigenes</name>
    <dbReference type="NCBI Taxonomy" id="134602"/>
    <lineage>
        <taxon>Bacteria</taxon>
        <taxon>Bacillati</taxon>
        <taxon>Actinomycetota</taxon>
        <taxon>Actinomycetes</taxon>
        <taxon>Streptosporangiales</taxon>
        <taxon>Thermomonosporaceae</taxon>
        <taxon>Actinomadura</taxon>
    </lineage>
</organism>
<keyword evidence="3" id="KW-0396">Initiation factor</keyword>
<sequence length="252" mass="26489">MRRLVIVLSAAALALVGCGGAPFPASGASAEDRAVEDARNAADKAGDRLYGSRVRPAQDVAHRAAGLDGVEVMKVTGTSTAGRGMRLVLRTAGTGSAWGESEPVTVTRCFELSFSTTTEWHRYGTREVACPPGAPMTFAPWPKTPRIPDERLAKALPRVPSGGTVDEAEVRAAVASLRLDPEIGVGIRKEGDVVGVALTVRPHPYLDDALDCTLARVAPGRTSTWTPSRTQRMPGEGGCDVGNAIHPQPPPH</sequence>
<name>A0ABS3QSK9_9ACTN</name>
<keyword evidence="3" id="KW-0648">Protein biosynthesis</keyword>
<evidence type="ECO:0000313" key="3">
    <source>
        <dbReference type="EMBL" id="MBO2436389.1"/>
    </source>
</evidence>
<feature type="chain" id="PRO_5045093369" evidence="2">
    <location>
        <begin position="28"/>
        <end position="252"/>
    </location>
</feature>
<evidence type="ECO:0000256" key="1">
    <source>
        <dbReference type="SAM" id="MobiDB-lite"/>
    </source>
</evidence>
<reference evidence="3 4" key="1">
    <citation type="submission" date="2021-03" db="EMBL/GenBank/DDBJ databases">
        <authorList>
            <person name="Kanchanasin P."/>
            <person name="Saeng-In P."/>
            <person name="Phongsopitanun W."/>
            <person name="Yuki M."/>
            <person name="Kudo T."/>
            <person name="Ohkuma M."/>
            <person name="Tanasupawat S."/>
        </authorList>
    </citation>
    <scope>NUCLEOTIDE SEQUENCE [LARGE SCALE GENOMIC DNA]</scope>
    <source>
        <strain evidence="3 4">L46</strain>
    </source>
</reference>
<feature type="signal peptide" evidence="2">
    <location>
        <begin position="1"/>
        <end position="27"/>
    </location>
</feature>
<dbReference type="GO" id="GO:0003743">
    <property type="term" value="F:translation initiation factor activity"/>
    <property type="evidence" value="ECO:0007669"/>
    <property type="project" value="UniProtKB-KW"/>
</dbReference>
<accession>A0ABS3QSK9</accession>
<dbReference type="PROSITE" id="PS51257">
    <property type="entry name" value="PROKAR_LIPOPROTEIN"/>
    <property type="match status" value="1"/>
</dbReference>